<proteinExistence type="predicted"/>
<reference evidence="3 4" key="1">
    <citation type="submission" date="2013-02" db="EMBL/GenBank/DDBJ databases">
        <title>Insights into the proteome of triclosan-resistant Pseudomonas putida TRO1, isolated from activated sludge.</title>
        <authorList>
            <person name="Lolas I.B."/>
            <person name="Almeida B."/>
            <person name="Starnawski P.M."/>
            <person name="Soenderkaer M."/>
            <person name="Nielsen K.L."/>
            <person name="Nielsen J.L."/>
        </authorList>
    </citation>
    <scope>NUCLEOTIDE SEQUENCE [LARGE SCALE GENOMIC DNA]</scope>
    <source>
        <strain evidence="3 4">TRO1</strain>
    </source>
</reference>
<evidence type="ECO:0000256" key="1">
    <source>
        <dbReference type="ARBA" id="ARBA00023172"/>
    </source>
</evidence>
<evidence type="ECO:0000313" key="3">
    <source>
        <dbReference type="EMBL" id="ENY75434.1"/>
    </source>
</evidence>
<dbReference type="InterPro" id="IPR011010">
    <property type="entry name" value="DNA_brk_join_enz"/>
</dbReference>
<sequence>MVFTPKAQRHAAENLVEFVAMVRFQLTIFGADLRFDDMAWDITNTIRLKGHGKKRVRIYFCTQETIDHLMPTQMAEPFASFAKAYVRYMQGLRPTKNPAFRITALRGLDAAHRESGRMDPVLMDGDTFNRAARIIAERFAASTAYRVGSQLELIAKFMSEHRLTTLPLEWRSPIKRPLDSVRVGVEFDKRRSEKMPSQAALNAIPKAFHIATQPREVLFSSIAAILCSAPDRINEVLLLAENCEVHEKTSGGKDAYGLRWLPAKGSDPMVKWIIPSMAPVVAEAIAKIRNLTANARSIARWYELNPESLYLPQVLEHLRSQELLTLDEVQQVILLEGGATSFAGLWCSANNVLLIESGKRMYARFADIEKAVIALLPAGFPLLNAEMGLKFSEALIVVRRNELHSSKTTFGSVIEPVSINQVNTALGTRSKHGFESIFDRLGFTEPDGSQIRVSSHQFRHYLNTLAQAGGMSQLDIAKWSGRLDVRQNEAYDHVTADQMVAKIRESIGDQTHMFGPLAKLPKNIPISRDEFARLKIPTAHTTDFGFCVHDYTMAPCEQHADCINCNEHVCVKGDEHKNMRVRQRLEDAKQLLSRAEEAVTQGYYGANRWMEHHQKTVQRLAQLTDIFDNPEVAVGAVIQLADVSIVPWPGVEQALEDRDASDGNPTMGRLAPTEVSRMKGSEHG</sequence>
<keyword evidence="1" id="KW-0233">DNA recombination</keyword>
<dbReference type="GO" id="GO:0003677">
    <property type="term" value="F:DNA binding"/>
    <property type="evidence" value="ECO:0007669"/>
    <property type="project" value="InterPro"/>
</dbReference>
<dbReference type="InterPro" id="IPR013762">
    <property type="entry name" value="Integrase-like_cat_sf"/>
</dbReference>
<name>A0AAD2ZRV6_PSEPU</name>
<evidence type="ECO:0000256" key="2">
    <source>
        <dbReference type="SAM" id="MobiDB-lite"/>
    </source>
</evidence>
<evidence type="ECO:0000313" key="4">
    <source>
        <dbReference type="Proteomes" id="UP000013237"/>
    </source>
</evidence>
<dbReference type="SUPFAM" id="SSF56349">
    <property type="entry name" value="DNA breaking-rejoining enzymes"/>
    <property type="match status" value="1"/>
</dbReference>
<dbReference type="GO" id="GO:0015074">
    <property type="term" value="P:DNA integration"/>
    <property type="evidence" value="ECO:0007669"/>
    <property type="project" value="InterPro"/>
</dbReference>
<dbReference type="Gene3D" id="1.10.443.10">
    <property type="entry name" value="Intergrase catalytic core"/>
    <property type="match status" value="1"/>
</dbReference>
<organism evidence="3 4">
    <name type="scientific">Pseudomonas putida TRO1</name>
    <dbReference type="NCBI Taxonomy" id="1227924"/>
    <lineage>
        <taxon>Bacteria</taxon>
        <taxon>Pseudomonadati</taxon>
        <taxon>Pseudomonadota</taxon>
        <taxon>Gammaproteobacteria</taxon>
        <taxon>Pseudomonadales</taxon>
        <taxon>Pseudomonadaceae</taxon>
        <taxon>Pseudomonas</taxon>
    </lineage>
</organism>
<dbReference type="AlphaFoldDB" id="A0AAD2ZRV6"/>
<dbReference type="EMBL" id="APBQ01000133">
    <property type="protein sequence ID" value="ENY75434.1"/>
    <property type="molecule type" value="Genomic_DNA"/>
</dbReference>
<feature type="region of interest" description="Disordered" evidence="2">
    <location>
        <begin position="655"/>
        <end position="684"/>
    </location>
</feature>
<accession>A0AAD2ZRV6</accession>
<dbReference type="Proteomes" id="UP000013237">
    <property type="component" value="Unassembled WGS sequence"/>
</dbReference>
<gene>
    <name evidence="3" type="ORF">C206_22214</name>
</gene>
<protein>
    <submittedName>
        <fullName evidence="3">Integrase family protein</fullName>
    </submittedName>
</protein>
<comment type="caution">
    <text evidence="3">The sequence shown here is derived from an EMBL/GenBank/DDBJ whole genome shotgun (WGS) entry which is preliminary data.</text>
</comment>
<dbReference type="GO" id="GO:0006310">
    <property type="term" value="P:DNA recombination"/>
    <property type="evidence" value="ECO:0007669"/>
    <property type="project" value="UniProtKB-KW"/>
</dbReference>